<evidence type="ECO:0000313" key="10">
    <source>
        <dbReference type="Proteomes" id="UP000541558"/>
    </source>
</evidence>
<dbReference type="InterPro" id="IPR015797">
    <property type="entry name" value="NUDIX_hydrolase-like_dom_sf"/>
</dbReference>
<accession>A0A8H5B380</accession>
<comment type="cofactor">
    <cofactor evidence="1">
        <name>Mn(2+)</name>
        <dbReference type="ChEBI" id="CHEBI:29035"/>
    </cofactor>
</comment>
<dbReference type="InterPro" id="IPR039121">
    <property type="entry name" value="NUDT19"/>
</dbReference>
<evidence type="ECO:0000256" key="4">
    <source>
        <dbReference type="ARBA" id="ARBA00022801"/>
    </source>
</evidence>
<name>A0A8H5B380_9AGAR</name>
<feature type="domain" description="Nudix hydrolase" evidence="8">
    <location>
        <begin position="71"/>
        <end position="265"/>
    </location>
</feature>
<feature type="region of interest" description="Disordered" evidence="7">
    <location>
        <begin position="51"/>
        <end position="72"/>
    </location>
</feature>
<dbReference type="EMBL" id="JAACJK010000220">
    <property type="protein sequence ID" value="KAF5315774.1"/>
    <property type="molecule type" value="Genomic_DNA"/>
</dbReference>
<keyword evidence="4" id="KW-0378">Hydrolase</keyword>
<proteinExistence type="predicted"/>
<comment type="cofactor">
    <cofactor evidence="2">
        <name>Mg(2+)</name>
        <dbReference type="ChEBI" id="CHEBI:18420"/>
    </cofactor>
</comment>
<dbReference type="PROSITE" id="PS51462">
    <property type="entry name" value="NUDIX"/>
    <property type="match status" value="1"/>
</dbReference>
<comment type="caution">
    <text evidence="9">The sequence shown here is derived from an EMBL/GenBank/DDBJ whole genome shotgun (WGS) entry which is preliminary data.</text>
</comment>
<dbReference type="SUPFAM" id="SSF55811">
    <property type="entry name" value="Nudix"/>
    <property type="match status" value="1"/>
</dbReference>
<evidence type="ECO:0000256" key="6">
    <source>
        <dbReference type="ARBA" id="ARBA00023211"/>
    </source>
</evidence>
<organism evidence="9 10">
    <name type="scientific">Ephemerocybe angulata</name>
    <dbReference type="NCBI Taxonomy" id="980116"/>
    <lineage>
        <taxon>Eukaryota</taxon>
        <taxon>Fungi</taxon>
        <taxon>Dikarya</taxon>
        <taxon>Basidiomycota</taxon>
        <taxon>Agaricomycotina</taxon>
        <taxon>Agaricomycetes</taxon>
        <taxon>Agaricomycetidae</taxon>
        <taxon>Agaricales</taxon>
        <taxon>Agaricineae</taxon>
        <taxon>Psathyrellaceae</taxon>
        <taxon>Ephemerocybe</taxon>
    </lineage>
</organism>
<keyword evidence="10" id="KW-1185">Reference proteome</keyword>
<dbReference type="CDD" id="cd18870">
    <property type="entry name" value="NUDIX_AcylCoAdiphos_Nudt19"/>
    <property type="match status" value="1"/>
</dbReference>
<evidence type="ECO:0000256" key="3">
    <source>
        <dbReference type="ARBA" id="ARBA00022723"/>
    </source>
</evidence>
<keyword evidence="5" id="KW-0460">Magnesium</keyword>
<gene>
    <name evidence="9" type="ORF">D9611_004816</name>
</gene>
<evidence type="ECO:0000256" key="7">
    <source>
        <dbReference type="SAM" id="MobiDB-lite"/>
    </source>
</evidence>
<dbReference type="GO" id="GO:0005739">
    <property type="term" value="C:mitochondrion"/>
    <property type="evidence" value="ECO:0007669"/>
    <property type="project" value="TreeGrafter"/>
</dbReference>
<dbReference type="Proteomes" id="UP000541558">
    <property type="component" value="Unassembled WGS sequence"/>
</dbReference>
<evidence type="ECO:0000313" key="9">
    <source>
        <dbReference type="EMBL" id="KAF5315774.1"/>
    </source>
</evidence>
<dbReference type="Pfam" id="PF00293">
    <property type="entry name" value="NUDIX"/>
    <property type="match status" value="1"/>
</dbReference>
<dbReference type="GO" id="GO:0016818">
    <property type="term" value="F:hydrolase activity, acting on acid anhydrides, in phosphorus-containing anhydrides"/>
    <property type="evidence" value="ECO:0007669"/>
    <property type="project" value="InterPro"/>
</dbReference>
<dbReference type="InterPro" id="IPR000086">
    <property type="entry name" value="NUDIX_hydrolase_dom"/>
</dbReference>
<dbReference type="GO" id="GO:0046872">
    <property type="term" value="F:metal ion binding"/>
    <property type="evidence" value="ECO:0007669"/>
    <property type="project" value="UniProtKB-KW"/>
</dbReference>
<protein>
    <recommendedName>
        <fullName evidence="8">Nudix hydrolase domain-containing protein</fullName>
    </recommendedName>
</protein>
<evidence type="ECO:0000256" key="2">
    <source>
        <dbReference type="ARBA" id="ARBA00001946"/>
    </source>
</evidence>
<keyword evidence="3" id="KW-0479">Metal-binding</keyword>
<dbReference type="PANTHER" id="PTHR12318:SF0">
    <property type="entry name" value="ACYL-COENZYME A DIPHOSPHATASE NUDT19"/>
    <property type="match status" value="1"/>
</dbReference>
<dbReference type="Gene3D" id="3.90.79.10">
    <property type="entry name" value="Nucleoside Triphosphate Pyrophosphohydrolase"/>
    <property type="match status" value="1"/>
</dbReference>
<evidence type="ECO:0000259" key="8">
    <source>
        <dbReference type="PROSITE" id="PS51462"/>
    </source>
</evidence>
<dbReference type="PANTHER" id="PTHR12318">
    <property type="entry name" value="TESTOSTERONE-REGULATED PROTEIN RP2"/>
    <property type="match status" value="1"/>
</dbReference>
<dbReference type="OrthoDB" id="1695362at2759"/>
<sequence>MLPLPVRCMAISRLSLVSRGISGPFTTRIALHCWPVLLHVHPLATAMSTRATVTESTQPSPSVAIKPPPPVPRSSASLVIVNARNEVLLVERNPKASAFGGMHVFPGGNYDQKQDASLGITAIRETFEESGLLLASGADSKGTAGAAHLDVSESVLDEARFAIHQQKKLFQDFLSEQGLKADVDSLLPFTEWVTPVGPPKRFRTQFYVTFLSPSPSAGFSSGQKQERLPTPDGGQEVIAAKFVSPSDAIAASKAHKMNFMPPQYYILSTLADILKGTTNTAEQRDQVKKLSQGAFGKLVINPLGVGRTDDGRTILAYEGDETRGGVRGRLHRGLVKFEKGTPAEISLVRNFDIFSDIDPAAFSIPLAKL</sequence>
<evidence type="ECO:0000256" key="5">
    <source>
        <dbReference type="ARBA" id="ARBA00022842"/>
    </source>
</evidence>
<reference evidence="9 10" key="1">
    <citation type="journal article" date="2020" name="ISME J.">
        <title>Uncovering the hidden diversity of litter-decomposition mechanisms in mushroom-forming fungi.</title>
        <authorList>
            <person name="Floudas D."/>
            <person name="Bentzer J."/>
            <person name="Ahren D."/>
            <person name="Johansson T."/>
            <person name="Persson P."/>
            <person name="Tunlid A."/>
        </authorList>
    </citation>
    <scope>NUCLEOTIDE SEQUENCE [LARGE SCALE GENOMIC DNA]</scope>
    <source>
        <strain evidence="9 10">CBS 175.51</strain>
    </source>
</reference>
<evidence type="ECO:0000256" key="1">
    <source>
        <dbReference type="ARBA" id="ARBA00001936"/>
    </source>
</evidence>
<dbReference type="AlphaFoldDB" id="A0A8H5B380"/>
<keyword evidence="6" id="KW-0464">Manganese</keyword>